<evidence type="ECO:0000313" key="3">
    <source>
        <dbReference type="Proteomes" id="UP001144205"/>
    </source>
</evidence>
<dbReference type="Pfam" id="PF02082">
    <property type="entry name" value="Rrf2"/>
    <property type="match status" value="1"/>
</dbReference>
<dbReference type="InterPro" id="IPR036388">
    <property type="entry name" value="WH-like_DNA-bd_sf"/>
</dbReference>
<dbReference type="InterPro" id="IPR036390">
    <property type="entry name" value="WH_DNA-bd_sf"/>
</dbReference>
<proteinExistence type="predicted"/>
<dbReference type="SUPFAM" id="SSF46785">
    <property type="entry name" value="Winged helix' DNA-binding domain"/>
    <property type="match status" value="1"/>
</dbReference>
<dbReference type="PANTHER" id="PTHR33221">
    <property type="entry name" value="WINGED HELIX-TURN-HELIX TRANSCRIPTIONAL REGULATOR, RRF2 FAMILY"/>
    <property type="match status" value="1"/>
</dbReference>
<reference evidence="2" key="1">
    <citation type="journal article" date="2023" name="Int. J. Syst. Evol. Microbiol.">
        <title>Sinisalibacter aestuarii sp. nov., isolated from estuarine sediment of the Arakawa River.</title>
        <authorList>
            <person name="Arafat S.T."/>
            <person name="Hirano S."/>
            <person name="Sato A."/>
            <person name="Takeuchi K."/>
            <person name="Yasuda T."/>
            <person name="Terahara T."/>
            <person name="Hamada M."/>
            <person name="Kobayashi T."/>
        </authorList>
    </citation>
    <scope>NUCLEOTIDE SEQUENCE</scope>
    <source>
        <strain evidence="2">B-399</strain>
    </source>
</reference>
<accession>A0ABQ5LX22</accession>
<dbReference type="RefSeq" id="WP_281843564.1">
    <property type="nucleotide sequence ID" value="NZ_BROH01000013.1"/>
</dbReference>
<sequence>MRLTTRTNLAIRALMYCAVHDGQLSRSAEIAHACNSSANHLAQVVHHLNAHGFVHATRGRMGGVKLARPARAINIGEVFRIFEADVPFTECFSLDNNTCPLVRACRLRNAIRRALDAFYREMDLVTLEDLVKGNYLLDEIFAVTDTAAVIGCAGPARAARG</sequence>
<comment type="caution">
    <text evidence="2">The sequence shown here is derived from an EMBL/GenBank/DDBJ whole genome shotgun (WGS) entry which is preliminary data.</text>
</comment>
<keyword evidence="3" id="KW-1185">Reference proteome</keyword>
<dbReference type="InterPro" id="IPR000944">
    <property type="entry name" value="Tscrpt_reg_Rrf2"/>
</dbReference>
<evidence type="ECO:0000256" key="1">
    <source>
        <dbReference type="ARBA" id="ARBA00023125"/>
    </source>
</evidence>
<gene>
    <name evidence="2" type="ORF">STA1M1_34090</name>
</gene>
<keyword evidence="1" id="KW-0238">DNA-binding</keyword>
<dbReference type="Proteomes" id="UP001144205">
    <property type="component" value="Unassembled WGS sequence"/>
</dbReference>
<organism evidence="2 3">
    <name type="scientific">Sinisalibacter aestuarii</name>
    <dbReference type="NCBI Taxonomy" id="2949426"/>
    <lineage>
        <taxon>Bacteria</taxon>
        <taxon>Pseudomonadati</taxon>
        <taxon>Pseudomonadota</taxon>
        <taxon>Alphaproteobacteria</taxon>
        <taxon>Rhodobacterales</taxon>
        <taxon>Roseobacteraceae</taxon>
        <taxon>Sinisalibacter</taxon>
    </lineage>
</organism>
<dbReference type="PANTHER" id="PTHR33221:SF4">
    <property type="entry name" value="HTH-TYPE TRANSCRIPTIONAL REPRESSOR NSRR"/>
    <property type="match status" value="1"/>
</dbReference>
<dbReference type="PROSITE" id="PS51197">
    <property type="entry name" value="HTH_RRF2_2"/>
    <property type="match status" value="1"/>
</dbReference>
<name>A0ABQ5LX22_9RHOB</name>
<protein>
    <submittedName>
        <fullName evidence="2">Rrf2 family transcriptional regulator</fullName>
    </submittedName>
</protein>
<dbReference type="NCBIfam" id="TIGR00738">
    <property type="entry name" value="rrf2_super"/>
    <property type="match status" value="1"/>
</dbReference>
<evidence type="ECO:0000313" key="2">
    <source>
        <dbReference type="EMBL" id="GKY89540.1"/>
    </source>
</evidence>
<dbReference type="Gene3D" id="1.10.10.10">
    <property type="entry name" value="Winged helix-like DNA-binding domain superfamily/Winged helix DNA-binding domain"/>
    <property type="match status" value="1"/>
</dbReference>
<dbReference type="EMBL" id="BROH01000013">
    <property type="protein sequence ID" value="GKY89540.1"/>
    <property type="molecule type" value="Genomic_DNA"/>
</dbReference>